<sequence length="419" mass="46945">MLKWIQGGISSVTGIAEPEYGPECIHSCTTRVSNKQSFNEAVADDFKWQSPENTHVETSTFYFTDLKKGYNGFAQIIHSNIGGIHTTAQFTFKLYKYKNYDASKAGDFTLSEDELAEASKDFETIWTSTKLSNFRIEGKNFFADNLSIEWISDTEVHFKSAVNPASVIDLVFVQEAPSVKVGVDPHTYYGDNLEAPWGSMSHVFRPRNKVTGSIKTTTNSGAEIVLDKEYTKGMFVMALQGMKPHHAAKAWKFINFQNQHYSVVLMEFTTPKSYANTVVSIAIVAKDDKIVSVPVMNDCRMLELTTDDAGWGVPKSINFQLNGFDASLNDSEVETKGIAGLETFEISGTLTELTERVDVMNEMPQFVKNIVSGVAGTKPYIYQFYSQDLLLKLPNEEKPQTGPCWFETTYIVDEEVPQQ</sequence>
<dbReference type="PANTHER" id="PTHR47107">
    <property type="entry name" value="SVF1-LIKE PROTEIN YDR222W-RELATED"/>
    <property type="match status" value="1"/>
</dbReference>
<dbReference type="InterPro" id="IPR013931">
    <property type="entry name" value="Svf1-like_N"/>
</dbReference>
<dbReference type="InterPro" id="IPR033394">
    <property type="entry name" value="Svf1-like_C"/>
</dbReference>
<dbReference type="PANTHER" id="PTHR47107:SF1">
    <property type="entry name" value="CERAMIDE-BINDING PROTEIN SVF1-RELATED"/>
    <property type="match status" value="1"/>
</dbReference>
<feature type="domain" description="Svf1-like N-terminal" evidence="4">
    <location>
        <begin position="56"/>
        <end position="240"/>
    </location>
</feature>
<evidence type="ECO:0000259" key="5">
    <source>
        <dbReference type="Pfam" id="PF17187"/>
    </source>
</evidence>
<dbReference type="GO" id="GO:0005737">
    <property type="term" value="C:cytoplasm"/>
    <property type="evidence" value="ECO:0007669"/>
    <property type="project" value="UniProtKB-SubCell"/>
</dbReference>
<dbReference type="InParanoid" id="A0A1E5R2G0"/>
<proteinExistence type="inferred from homology"/>
<dbReference type="EMBL" id="LPNM01000011">
    <property type="protein sequence ID" value="OEJ81068.1"/>
    <property type="molecule type" value="Genomic_DNA"/>
</dbReference>
<dbReference type="Pfam" id="PF17187">
    <property type="entry name" value="Svf1_C"/>
    <property type="match status" value="1"/>
</dbReference>
<dbReference type="OrthoDB" id="2590239at2759"/>
<evidence type="ECO:0000259" key="4">
    <source>
        <dbReference type="Pfam" id="PF08622"/>
    </source>
</evidence>
<comment type="subcellular location">
    <subcellularLocation>
        <location evidence="1">Cytoplasm</location>
    </subcellularLocation>
</comment>
<dbReference type="Pfam" id="PF08622">
    <property type="entry name" value="Svf1"/>
    <property type="match status" value="1"/>
</dbReference>
<evidence type="ECO:0000256" key="2">
    <source>
        <dbReference type="ARBA" id="ARBA00009069"/>
    </source>
</evidence>
<evidence type="ECO:0000256" key="1">
    <source>
        <dbReference type="ARBA" id="ARBA00004496"/>
    </source>
</evidence>
<keyword evidence="7" id="KW-1185">Reference proteome</keyword>
<dbReference type="AlphaFoldDB" id="A0A1E5R2G0"/>
<comment type="caution">
    <text evidence="6">The sequence shown here is derived from an EMBL/GenBank/DDBJ whole genome shotgun (WGS) entry which is preliminary data.</text>
</comment>
<gene>
    <name evidence="6" type="ORF">AWRI3579_g4130</name>
</gene>
<organism evidence="6 7">
    <name type="scientific">Hanseniaspora osmophila</name>
    <dbReference type="NCBI Taxonomy" id="56408"/>
    <lineage>
        <taxon>Eukaryota</taxon>
        <taxon>Fungi</taxon>
        <taxon>Dikarya</taxon>
        <taxon>Ascomycota</taxon>
        <taxon>Saccharomycotina</taxon>
        <taxon>Saccharomycetes</taxon>
        <taxon>Saccharomycodales</taxon>
        <taxon>Saccharomycodaceae</taxon>
        <taxon>Hanseniaspora</taxon>
    </lineage>
</organism>
<reference evidence="7" key="1">
    <citation type="journal article" date="2016" name="Genome Announc.">
        <title>Genome sequences of three species of Hanseniaspora isolated from spontaneous wine fermentations.</title>
        <authorList>
            <person name="Sternes P.R."/>
            <person name="Lee D."/>
            <person name="Kutyna D.R."/>
            <person name="Borneman A.R."/>
        </authorList>
    </citation>
    <scope>NUCLEOTIDE SEQUENCE [LARGE SCALE GENOMIC DNA]</scope>
    <source>
        <strain evidence="7">AWRI3579</strain>
    </source>
</reference>
<evidence type="ECO:0000313" key="6">
    <source>
        <dbReference type="EMBL" id="OEJ81068.1"/>
    </source>
</evidence>
<feature type="domain" description="Svf1-like C-terminal" evidence="5">
    <location>
        <begin position="242"/>
        <end position="411"/>
    </location>
</feature>
<dbReference type="FunCoup" id="A0A1E5R2G0">
    <property type="interactions" value="123"/>
</dbReference>
<evidence type="ECO:0000313" key="7">
    <source>
        <dbReference type="Proteomes" id="UP000095728"/>
    </source>
</evidence>
<dbReference type="GO" id="GO:0006979">
    <property type="term" value="P:response to oxidative stress"/>
    <property type="evidence" value="ECO:0007669"/>
    <property type="project" value="InterPro"/>
</dbReference>
<dbReference type="InterPro" id="IPR051385">
    <property type="entry name" value="Ceramide-binding_SVF1"/>
</dbReference>
<dbReference type="SUPFAM" id="SSF159245">
    <property type="entry name" value="AttH-like"/>
    <property type="match status" value="1"/>
</dbReference>
<dbReference type="Proteomes" id="UP000095728">
    <property type="component" value="Unassembled WGS sequence"/>
</dbReference>
<keyword evidence="3" id="KW-0963">Cytoplasm</keyword>
<name>A0A1E5R2G0_9ASCO</name>
<evidence type="ECO:0000256" key="3">
    <source>
        <dbReference type="ARBA" id="ARBA00022490"/>
    </source>
</evidence>
<accession>A0A1E5R2G0</accession>
<comment type="similarity">
    <text evidence="2">Belongs to the SVF1 family.</text>
</comment>
<protein>
    <submittedName>
        <fullName evidence="6">Survival factor 1</fullName>
    </submittedName>
</protein>